<dbReference type="GO" id="GO:0004519">
    <property type="term" value="F:endonuclease activity"/>
    <property type="evidence" value="ECO:0007669"/>
    <property type="project" value="UniProtKB-KW"/>
</dbReference>
<accession>A0ABW4Q113</accession>
<keyword evidence="3" id="KW-0378">Hydrolase</keyword>
<comment type="caution">
    <text evidence="3">The sequence shown here is derived from an EMBL/GenBank/DDBJ whole genome shotgun (WGS) entry which is preliminary data.</text>
</comment>
<dbReference type="Proteomes" id="UP001597280">
    <property type="component" value="Unassembled WGS sequence"/>
</dbReference>
<evidence type="ECO:0000256" key="1">
    <source>
        <dbReference type="SAM" id="MobiDB-lite"/>
    </source>
</evidence>
<keyword evidence="4" id="KW-1185">Reference proteome</keyword>
<evidence type="ECO:0000259" key="2">
    <source>
        <dbReference type="Pfam" id="PF01844"/>
    </source>
</evidence>
<sequence>MTGPAAHVERDDPRYRKLARDFRAACESSGTPCWLCGQPIDYRLRHKPGKPIPDGAFEADHAKAWADYPHLRLDRANLRASHKGCNRRRGKRPADDLQRELALGEPSRTW</sequence>
<feature type="region of interest" description="Disordered" evidence="1">
    <location>
        <begin position="81"/>
        <end position="110"/>
    </location>
</feature>
<evidence type="ECO:0000313" key="4">
    <source>
        <dbReference type="Proteomes" id="UP001597280"/>
    </source>
</evidence>
<keyword evidence="3" id="KW-0540">Nuclease</keyword>
<organism evidence="3 4">
    <name type="scientific">Brachybacterium rhamnosum</name>
    <dbReference type="NCBI Taxonomy" id="173361"/>
    <lineage>
        <taxon>Bacteria</taxon>
        <taxon>Bacillati</taxon>
        <taxon>Actinomycetota</taxon>
        <taxon>Actinomycetes</taxon>
        <taxon>Micrococcales</taxon>
        <taxon>Dermabacteraceae</taxon>
        <taxon>Brachybacterium</taxon>
    </lineage>
</organism>
<proteinExistence type="predicted"/>
<dbReference type="RefSeq" id="WP_343905578.1">
    <property type="nucleotide sequence ID" value="NZ_BAAAIS010000003.1"/>
</dbReference>
<evidence type="ECO:0000313" key="3">
    <source>
        <dbReference type="EMBL" id="MFD1836224.1"/>
    </source>
</evidence>
<feature type="domain" description="HNH" evidence="2">
    <location>
        <begin position="36"/>
        <end position="92"/>
    </location>
</feature>
<dbReference type="Gene3D" id="1.10.30.50">
    <property type="match status" value="1"/>
</dbReference>
<name>A0ABW4Q113_9MICO</name>
<dbReference type="EMBL" id="JBHUFL010000003">
    <property type="protein sequence ID" value="MFD1836224.1"/>
    <property type="molecule type" value="Genomic_DNA"/>
</dbReference>
<dbReference type="InterPro" id="IPR002711">
    <property type="entry name" value="HNH"/>
</dbReference>
<keyword evidence="3" id="KW-0255">Endonuclease</keyword>
<reference evidence="4" key="1">
    <citation type="journal article" date="2019" name="Int. J. Syst. Evol. Microbiol.">
        <title>The Global Catalogue of Microorganisms (GCM) 10K type strain sequencing project: providing services to taxonomists for standard genome sequencing and annotation.</title>
        <authorList>
            <consortium name="The Broad Institute Genomics Platform"/>
            <consortium name="The Broad Institute Genome Sequencing Center for Infectious Disease"/>
            <person name="Wu L."/>
            <person name="Ma J."/>
        </authorList>
    </citation>
    <scope>NUCLEOTIDE SEQUENCE [LARGE SCALE GENOMIC DNA]</scope>
    <source>
        <strain evidence="4">JCM 11650</strain>
    </source>
</reference>
<feature type="compositionally biased region" description="Basic residues" evidence="1">
    <location>
        <begin position="81"/>
        <end position="91"/>
    </location>
</feature>
<dbReference type="Pfam" id="PF01844">
    <property type="entry name" value="HNH"/>
    <property type="match status" value="1"/>
</dbReference>
<gene>
    <name evidence="3" type="ORF">ACFSDA_14230</name>
</gene>
<protein>
    <submittedName>
        <fullName evidence="3">HNH endonuclease</fullName>
    </submittedName>
</protein>